<dbReference type="SUPFAM" id="SSF56112">
    <property type="entry name" value="Protein kinase-like (PK-like)"/>
    <property type="match status" value="1"/>
</dbReference>
<protein>
    <submittedName>
        <fullName evidence="2">Kinase-like protein</fullName>
    </submittedName>
</protein>
<dbReference type="AlphaFoldDB" id="A0AAN6XZD7"/>
<dbReference type="PANTHER" id="PTHR44167:SF24">
    <property type="entry name" value="SERINE_THREONINE-PROTEIN KINASE CHK2"/>
    <property type="match status" value="1"/>
</dbReference>
<keyword evidence="2" id="KW-0418">Kinase</keyword>
<proteinExistence type="predicted"/>
<dbReference type="InterPro" id="IPR000719">
    <property type="entry name" value="Prot_kinase_dom"/>
</dbReference>
<dbReference type="Pfam" id="PF00069">
    <property type="entry name" value="Pkinase"/>
    <property type="match status" value="1"/>
</dbReference>
<sequence length="285" mass="32055">MARLLAAESVLLGRLSSYTIGKELHRATDEGAIYLARNLSGEKCIVKSIRGHWHLGNEAKILKRYQPETRFIRPLIDEIQTPADPPSIIARCILEALRVLHKDGMAHTDIKLDNVFVNYGSGGGQRFSEIQLGDFGGTVSQDSEFSQNGALIGAGYTRSPEATLQLHWKTSTDIWSFGVALLDLIFGGGYHLLNPMVDKIPPGHDDYELTVLRRTYKFFGPFPQTYDDFKREDVLTIIQWIHAHGPPEKPFHRATPKEVPPADLAFILKIMKLDPRDRPTAEELR</sequence>
<organism evidence="2 3">
    <name type="scientific">Rhypophila decipiens</name>
    <dbReference type="NCBI Taxonomy" id="261697"/>
    <lineage>
        <taxon>Eukaryota</taxon>
        <taxon>Fungi</taxon>
        <taxon>Dikarya</taxon>
        <taxon>Ascomycota</taxon>
        <taxon>Pezizomycotina</taxon>
        <taxon>Sordariomycetes</taxon>
        <taxon>Sordariomycetidae</taxon>
        <taxon>Sordariales</taxon>
        <taxon>Naviculisporaceae</taxon>
        <taxon>Rhypophila</taxon>
    </lineage>
</organism>
<dbReference type="GO" id="GO:0004674">
    <property type="term" value="F:protein serine/threonine kinase activity"/>
    <property type="evidence" value="ECO:0007669"/>
    <property type="project" value="TreeGrafter"/>
</dbReference>
<gene>
    <name evidence="2" type="ORF">QBC37DRAFT_391978</name>
</gene>
<dbReference type="EMBL" id="MU858241">
    <property type="protein sequence ID" value="KAK4208486.1"/>
    <property type="molecule type" value="Genomic_DNA"/>
</dbReference>
<dbReference type="InterPro" id="IPR008271">
    <property type="entry name" value="Ser/Thr_kinase_AS"/>
</dbReference>
<dbReference type="GO" id="GO:0044773">
    <property type="term" value="P:mitotic DNA damage checkpoint signaling"/>
    <property type="evidence" value="ECO:0007669"/>
    <property type="project" value="TreeGrafter"/>
</dbReference>
<dbReference type="InterPro" id="IPR011009">
    <property type="entry name" value="Kinase-like_dom_sf"/>
</dbReference>
<evidence type="ECO:0000313" key="3">
    <source>
        <dbReference type="Proteomes" id="UP001301769"/>
    </source>
</evidence>
<accession>A0AAN6XZD7</accession>
<dbReference type="SMART" id="SM00220">
    <property type="entry name" value="S_TKc"/>
    <property type="match status" value="1"/>
</dbReference>
<feature type="domain" description="Protein kinase" evidence="1">
    <location>
        <begin position="1"/>
        <end position="285"/>
    </location>
</feature>
<dbReference type="PANTHER" id="PTHR44167">
    <property type="entry name" value="OVARIAN-SPECIFIC SERINE/THREONINE-PROTEIN KINASE LOK-RELATED"/>
    <property type="match status" value="1"/>
</dbReference>
<dbReference type="GO" id="GO:0005634">
    <property type="term" value="C:nucleus"/>
    <property type="evidence" value="ECO:0007669"/>
    <property type="project" value="TreeGrafter"/>
</dbReference>
<dbReference type="Gene3D" id="1.10.510.10">
    <property type="entry name" value="Transferase(Phosphotransferase) domain 1"/>
    <property type="match status" value="1"/>
</dbReference>
<comment type="caution">
    <text evidence="2">The sequence shown here is derived from an EMBL/GenBank/DDBJ whole genome shotgun (WGS) entry which is preliminary data.</text>
</comment>
<reference evidence="2" key="1">
    <citation type="journal article" date="2023" name="Mol. Phylogenet. Evol.">
        <title>Genome-scale phylogeny and comparative genomics of the fungal order Sordariales.</title>
        <authorList>
            <person name="Hensen N."/>
            <person name="Bonometti L."/>
            <person name="Westerberg I."/>
            <person name="Brannstrom I.O."/>
            <person name="Guillou S."/>
            <person name="Cros-Aarteil S."/>
            <person name="Calhoun S."/>
            <person name="Haridas S."/>
            <person name="Kuo A."/>
            <person name="Mondo S."/>
            <person name="Pangilinan J."/>
            <person name="Riley R."/>
            <person name="LaButti K."/>
            <person name="Andreopoulos B."/>
            <person name="Lipzen A."/>
            <person name="Chen C."/>
            <person name="Yan M."/>
            <person name="Daum C."/>
            <person name="Ng V."/>
            <person name="Clum A."/>
            <person name="Steindorff A."/>
            <person name="Ohm R.A."/>
            <person name="Martin F."/>
            <person name="Silar P."/>
            <person name="Natvig D.O."/>
            <person name="Lalanne C."/>
            <person name="Gautier V."/>
            <person name="Ament-Velasquez S.L."/>
            <person name="Kruys A."/>
            <person name="Hutchinson M.I."/>
            <person name="Powell A.J."/>
            <person name="Barry K."/>
            <person name="Miller A.N."/>
            <person name="Grigoriev I.V."/>
            <person name="Debuchy R."/>
            <person name="Gladieux P."/>
            <person name="Hiltunen Thoren M."/>
            <person name="Johannesson H."/>
        </authorList>
    </citation>
    <scope>NUCLEOTIDE SEQUENCE</scope>
    <source>
        <strain evidence="2">PSN293</strain>
    </source>
</reference>
<evidence type="ECO:0000313" key="2">
    <source>
        <dbReference type="EMBL" id="KAK4208486.1"/>
    </source>
</evidence>
<dbReference type="PROSITE" id="PS00108">
    <property type="entry name" value="PROTEIN_KINASE_ST"/>
    <property type="match status" value="1"/>
</dbReference>
<evidence type="ECO:0000259" key="1">
    <source>
        <dbReference type="PROSITE" id="PS50011"/>
    </source>
</evidence>
<dbReference type="GO" id="GO:0005524">
    <property type="term" value="F:ATP binding"/>
    <property type="evidence" value="ECO:0007669"/>
    <property type="project" value="InterPro"/>
</dbReference>
<dbReference type="Proteomes" id="UP001301769">
    <property type="component" value="Unassembled WGS sequence"/>
</dbReference>
<name>A0AAN6XZD7_9PEZI</name>
<dbReference type="PROSITE" id="PS50011">
    <property type="entry name" value="PROTEIN_KINASE_DOM"/>
    <property type="match status" value="1"/>
</dbReference>
<keyword evidence="3" id="KW-1185">Reference proteome</keyword>
<reference evidence="2" key="2">
    <citation type="submission" date="2023-05" db="EMBL/GenBank/DDBJ databases">
        <authorList>
            <consortium name="Lawrence Berkeley National Laboratory"/>
            <person name="Steindorff A."/>
            <person name="Hensen N."/>
            <person name="Bonometti L."/>
            <person name="Westerberg I."/>
            <person name="Brannstrom I.O."/>
            <person name="Guillou S."/>
            <person name="Cros-Aarteil S."/>
            <person name="Calhoun S."/>
            <person name="Haridas S."/>
            <person name="Kuo A."/>
            <person name="Mondo S."/>
            <person name="Pangilinan J."/>
            <person name="Riley R."/>
            <person name="Labutti K."/>
            <person name="Andreopoulos B."/>
            <person name="Lipzen A."/>
            <person name="Chen C."/>
            <person name="Yanf M."/>
            <person name="Daum C."/>
            <person name="Ng V."/>
            <person name="Clum A."/>
            <person name="Ohm R."/>
            <person name="Martin F."/>
            <person name="Silar P."/>
            <person name="Natvig D."/>
            <person name="Lalanne C."/>
            <person name="Gautier V."/>
            <person name="Ament-Velasquez S.L."/>
            <person name="Kruys A."/>
            <person name="Hutchinson M.I."/>
            <person name="Powell A.J."/>
            <person name="Barry K."/>
            <person name="Miller A.N."/>
            <person name="Grigoriev I.V."/>
            <person name="Debuchy R."/>
            <person name="Gladieux P."/>
            <person name="Thoren M.H."/>
            <person name="Johannesson H."/>
        </authorList>
    </citation>
    <scope>NUCLEOTIDE SEQUENCE</scope>
    <source>
        <strain evidence="2">PSN293</strain>
    </source>
</reference>
<keyword evidence="2" id="KW-0808">Transferase</keyword>